<dbReference type="NCBIfam" id="TIGR02532">
    <property type="entry name" value="IV_pilin_GFxxxE"/>
    <property type="match status" value="1"/>
</dbReference>
<dbReference type="RefSeq" id="WP_147022580.1">
    <property type="nucleotide sequence ID" value="NZ_BJYU01000119.1"/>
</dbReference>
<gene>
    <name evidence="13" type="ORF">MAE02_53990</name>
</gene>
<dbReference type="InterPro" id="IPR022346">
    <property type="entry name" value="T2SS_GspH"/>
</dbReference>
<dbReference type="Gene3D" id="3.30.700.10">
    <property type="entry name" value="Glycoprotein, Type 4 Pilin"/>
    <property type="match status" value="1"/>
</dbReference>
<feature type="domain" description="General secretion pathway GspH" evidence="12">
    <location>
        <begin position="46"/>
        <end position="127"/>
    </location>
</feature>
<proteinExistence type="inferred from homology"/>
<evidence type="ECO:0000313" key="13">
    <source>
        <dbReference type="EMBL" id="GEO17703.1"/>
    </source>
</evidence>
<dbReference type="InterPro" id="IPR045584">
    <property type="entry name" value="Pilin-like"/>
</dbReference>
<feature type="transmembrane region" description="Helical" evidence="11">
    <location>
        <begin position="12"/>
        <end position="33"/>
    </location>
</feature>
<comment type="subcellular location">
    <subcellularLocation>
        <location evidence="1">Cell inner membrane</location>
        <topology evidence="1">Single-pass membrane protein</topology>
    </subcellularLocation>
</comment>
<dbReference type="AlphaFoldDB" id="A0A512C0H8"/>
<name>A0A512C0H8_9HYPH</name>
<evidence type="ECO:0000256" key="8">
    <source>
        <dbReference type="ARBA" id="ARBA00023136"/>
    </source>
</evidence>
<sequence length="137" mass="14870">MNRQASTAGFTLVEILVVITILSIMTALAVPVLKRSPSQTRLKADATRMAAAIRVTRAAAMAQNRPMDFVIDPKRPSYGSPVVPVSPMDPAMVIAANSREIRFFPSGQSTGSDIRLRLEQAEARLQVIWATGHVVVE</sequence>
<keyword evidence="5" id="KW-0997">Cell inner membrane</keyword>
<keyword evidence="8 11" id="KW-0472">Membrane</keyword>
<keyword evidence="3" id="KW-1003">Cell membrane</keyword>
<comment type="caution">
    <text evidence="13">The sequence shown here is derived from an EMBL/GenBank/DDBJ whole genome shotgun (WGS) entry which is preliminary data.</text>
</comment>
<protein>
    <recommendedName>
        <fullName evidence="2">Type II secretion system protein H</fullName>
    </recommendedName>
    <alternativeName>
        <fullName evidence="10">General secretion pathway protein H</fullName>
    </alternativeName>
</protein>
<dbReference type="Proteomes" id="UP000321085">
    <property type="component" value="Unassembled WGS sequence"/>
</dbReference>
<evidence type="ECO:0000259" key="12">
    <source>
        <dbReference type="Pfam" id="PF12019"/>
    </source>
</evidence>
<evidence type="ECO:0000256" key="2">
    <source>
        <dbReference type="ARBA" id="ARBA00021549"/>
    </source>
</evidence>
<dbReference type="GO" id="GO:0015628">
    <property type="term" value="P:protein secretion by the type II secretion system"/>
    <property type="evidence" value="ECO:0007669"/>
    <property type="project" value="InterPro"/>
</dbReference>
<organism evidence="13 14">
    <name type="scientific">Microvirga aerophila</name>
    <dbReference type="NCBI Taxonomy" id="670291"/>
    <lineage>
        <taxon>Bacteria</taxon>
        <taxon>Pseudomonadati</taxon>
        <taxon>Pseudomonadota</taxon>
        <taxon>Alphaproteobacteria</taxon>
        <taxon>Hyphomicrobiales</taxon>
        <taxon>Methylobacteriaceae</taxon>
        <taxon>Microvirga</taxon>
    </lineage>
</organism>
<evidence type="ECO:0000256" key="10">
    <source>
        <dbReference type="ARBA" id="ARBA00030775"/>
    </source>
</evidence>
<accession>A0A512C0H8</accession>
<keyword evidence="7 11" id="KW-1133">Transmembrane helix</keyword>
<evidence type="ECO:0000313" key="14">
    <source>
        <dbReference type="Proteomes" id="UP000321085"/>
    </source>
</evidence>
<evidence type="ECO:0000256" key="3">
    <source>
        <dbReference type="ARBA" id="ARBA00022475"/>
    </source>
</evidence>
<dbReference type="GO" id="GO:0015627">
    <property type="term" value="C:type II protein secretion system complex"/>
    <property type="evidence" value="ECO:0007669"/>
    <property type="project" value="InterPro"/>
</dbReference>
<evidence type="ECO:0000256" key="7">
    <source>
        <dbReference type="ARBA" id="ARBA00022989"/>
    </source>
</evidence>
<evidence type="ECO:0000256" key="5">
    <source>
        <dbReference type="ARBA" id="ARBA00022519"/>
    </source>
</evidence>
<keyword evidence="14" id="KW-1185">Reference proteome</keyword>
<comment type="similarity">
    <text evidence="9">Belongs to the GSP H family.</text>
</comment>
<dbReference type="InterPro" id="IPR012902">
    <property type="entry name" value="N_methyl_site"/>
</dbReference>
<evidence type="ECO:0000256" key="6">
    <source>
        <dbReference type="ARBA" id="ARBA00022692"/>
    </source>
</evidence>
<evidence type="ECO:0000256" key="9">
    <source>
        <dbReference type="ARBA" id="ARBA00025772"/>
    </source>
</evidence>
<dbReference type="EMBL" id="BJYU01000119">
    <property type="protein sequence ID" value="GEO17703.1"/>
    <property type="molecule type" value="Genomic_DNA"/>
</dbReference>
<evidence type="ECO:0000256" key="4">
    <source>
        <dbReference type="ARBA" id="ARBA00022481"/>
    </source>
</evidence>
<reference evidence="13 14" key="1">
    <citation type="submission" date="2019-07" db="EMBL/GenBank/DDBJ databases">
        <title>Whole genome shotgun sequence of Microvirga aerophila NBRC 106136.</title>
        <authorList>
            <person name="Hosoyama A."/>
            <person name="Uohara A."/>
            <person name="Ohji S."/>
            <person name="Ichikawa N."/>
        </authorList>
    </citation>
    <scope>NUCLEOTIDE SEQUENCE [LARGE SCALE GENOMIC DNA]</scope>
    <source>
        <strain evidence="13 14">NBRC 106136</strain>
    </source>
</reference>
<dbReference type="SUPFAM" id="SSF54523">
    <property type="entry name" value="Pili subunits"/>
    <property type="match status" value="1"/>
</dbReference>
<dbReference type="GO" id="GO:0005886">
    <property type="term" value="C:plasma membrane"/>
    <property type="evidence" value="ECO:0007669"/>
    <property type="project" value="UniProtKB-SubCell"/>
</dbReference>
<keyword evidence="6 11" id="KW-0812">Transmembrane</keyword>
<dbReference type="Pfam" id="PF07963">
    <property type="entry name" value="N_methyl"/>
    <property type="match status" value="1"/>
</dbReference>
<evidence type="ECO:0000256" key="11">
    <source>
        <dbReference type="SAM" id="Phobius"/>
    </source>
</evidence>
<keyword evidence="4" id="KW-0488">Methylation</keyword>
<evidence type="ECO:0000256" key="1">
    <source>
        <dbReference type="ARBA" id="ARBA00004377"/>
    </source>
</evidence>
<dbReference type="PROSITE" id="PS00409">
    <property type="entry name" value="PROKAR_NTER_METHYL"/>
    <property type="match status" value="1"/>
</dbReference>
<dbReference type="Pfam" id="PF12019">
    <property type="entry name" value="GspH"/>
    <property type="match status" value="1"/>
</dbReference>